<dbReference type="Pfam" id="PF14693">
    <property type="entry name" value="Ribosomal_TL5_C"/>
    <property type="match status" value="1"/>
</dbReference>
<dbReference type="NCBIfam" id="NF004612">
    <property type="entry name" value="PRK05943.1"/>
    <property type="match status" value="1"/>
</dbReference>
<dbReference type="HAMAP" id="MF_01334">
    <property type="entry name" value="Ribosomal_bL25_CTC"/>
    <property type="match status" value="1"/>
</dbReference>
<accession>A0A1A9F5K4</accession>
<dbReference type="Proteomes" id="UP000078070">
    <property type="component" value="Chromosome"/>
</dbReference>
<dbReference type="InterPro" id="IPR011035">
    <property type="entry name" value="Ribosomal_bL25/Gln-tRNA_synth"/>
</dbReference>
<dbReference type="InterPro" id="IPR001021">
    <property type="entry name" value="Ribosomal_bL25_long"/>
</dbReference>
<dbReference type="InterPro" id="IPR020056">
    <property type="entry name" value="Rbsml_bL25/Gln-tRNA_synth_N"/>
</dbReference>
<evidence type="ECO:0000256" key="3">
    <source>
        <dbReference type="ARBA" id="ARBA00022980"/>
    </source>
</evidence>
<dbReference type="EMBL" id="CP015839">
    <property type="protein sequence ID" value="ANG65362.1"/>
    <property type="molecule type" value="Genomic_DNA"/>
</dbReference>
<gene>
    <name evidence="5" type="primary">rplY</name>
    <name evidence="5" type="synonym">ctc</name>
    <name evidence="8" type="ORF">A8C75_19110</name>
</gene>
<evidence type="ECO:0000259" key="7">
    <source>
        <dbReference type="Pfam" id="PF14693"/>
    </source>
</evidence>
<reference evidence="9" key="1">
    <citation type="submission" date="2016-05" db="EMBL/GenBank/DDBJ databases">
        <authorList>
            <person name="Baek K."/>
            <person name="Yang S.-J."/>
        </authorList>
    </citation>
    <scope>NUCLEOTIDE SEQUENCE [LARGE SCALE GENOMIC DNA]</scope>
    <source>
        <strain evidence="9">ST58-10</strain>
    </source>
</reference>
<dbReference type="GO" id="GO:0008097">
    <property type="term" value="F:5S rRNA binding"/>
    <property type="evidence" value="ECO:0007669"/>
    <property type="project" value="InterPro"/>
</dbReference>
<comment type="subunit">
    <text evidence="5">Part of the 50S ribosomal subunit; part of the 5S rRNA/L5/L18/L25 subcomplex. Contacts the 5S rRNA. Binds to the 5S rRNA independently of L5 and L18.</text>
</comment>
<dbReference type="PANTHER" id="PTHR33284:SF1">
    <property type="entry name" value="RIBOSOMAL PROTEIN L25_GLN-TRNA SYNTHETASE, ANTI-CODON-BINDING DOMAIN-CONTAINING PROTEIN"/>
    <property type="match status" value="1"/>
</dbReference>
<name>A0A1A9F5K4_9GAMM</name>
<feature type="domain" description="Large ribosomal subunit protein bL25 L25" evidence="6">
    <location>
        <begin position="6"/>
        <end position="95"/>
    </location>
</feature>
<keyword evidence="3 5" id="KW-0689">Ribosomal protein</keyword>
<evidence type="ECO:0000313" key="9">
    <source>
        <dbReference type="Proteomes" id="UP000078070"/>
    </source>
</evidence>
<evidence type="ECO:0000256" key="1">
    <source>
        <dbReference type="ARBA" id="ARBA00022730"/>
    </source>
</evidence>
<dbReference type="HAMAP" id="MF_01336">
    <property type="entry name" value="Ribosomal_bL25"/>
    <property type="match status" value="1"/>
</dbReference>
<dbReference type="KEGG" id="mars:A8C75_19110"/>
<dbReference type="Pfam" id="PF01386">
    <property type="entry name" value="Ribosomal_L25p"/>
    <property type="match status" value="1"/>
</dbReference>
<dbReference type="InterPro" id="IPR029751">
    <property type="entry name" value="Ribosomal_L25_dom"/>
</dbReference>
<protein>
    <recommendedName>
        <fullName evidence="5">Large ribosomal subunit protein bL25</fullName>
    </recommendedName>
    <alternativeName>
        <fullName evidence="5">General stress protein CTC</fullName>
    </alternativeName>
</protein>
<dbReference type="NCBIfam" id="TIGR00731">
    <property type="entry name" value="bL25_bact_ctc"/>
    <property type="match status" value="1"/>
</dbReference>
<dbReference type="Gene3D" id="2.40.240.10">
    <property type="entry name" value="Ribosomal Protein L25, Chain P"/>
    <property type="match status" value="1"/>
</dbReference>
<dbReference type="RefSeq" id="WP_067387528.1">
    <property type="nucleotide sequence ID" value="NZ_CP015839.1"/>
</dbReference>
<keyword evidence="4 5" id="KW-0687">Ribonucleoprotein</keyword>
<evidence type="ECO:0000256" key="5">
    <source>
        <dbReference type="HAMAP-Rule" id="MF_01334"/>
    </source>
</evidence>
<dbReference type="GO" id="GO:0003735">
    <property type="term" value="F:structural constituent of ribosome"/>
    <property type="evidence" value="ECO:0007669"/>
    <property type="project" value="InterPro"/>
</dbReference>
<keyword evidence="1 5" id="KW-0699">rRNA-binding</keyword>
<evidence type="ECO:0000256" key="2">
    <source>
        <dbReference type="ARBA" id="ARBA00022884"/>
    </source>
</evidence>
<feature type="domain" description="Large ribosomal subunit protein bL25 beta" evidence="7">
    <location>
        <begin position="104"/>
        <end position="175"/>
    </location>
</feature>
<keyword evidence="9" id="KW-1185">Reference proteome</keyword>
<dbReference type="AlphaFoldDB" id="A0A1A9F5K4"/>
<dbReference type="Gene3D" id="2.170.120.20">
    <property type="entry name" value="Ribosomal protein L25, beta domain"/>
    <property type="match status" value="1"/>
</dbReference>
<comment type="similarity">
    <text evidence="5">Belongs to the bacterial ribosomal protein bL25 family. CTC subfamily.</text>
</comment>
<sequence>MTNFVIEAVSRADQGKGASRRLRTQGFVPGILYGGENDKNPVAISVNGNELNKQLTDQSFFSSILTIKLNGEEQKVIIKDLQRHPARPQVLHADFQRVTDESRIRITVPLEFVNFEKSAASKASAKFAVEKNTAEILCNAGQLPESLLIDLSTVEGGKVLHLSDISLPEGVEIIALRRGGDHDQGIGYVYAPRGAKAAK</sequence>
<dbReference type="STRING" id="1821621.A8C75_19110"/>
<reference evidence="8 9" key="2">
    <citation type="journal article" date="2018" name="Int. J. Syst. Evol. Microbiol.">
        <title>Marinobacterium aestuarii sp. nov., a benzene-degrading marine bacterium isolated from estuary sediment.</title>
        <authorList>
            <person name="Bae S.S."/>
            <person name="Jung J."/>
            <person name="Chung D."/>
            <person name="Baek K."/>
        </authorList>
    </citation>
    <scope>NUCLEOTIDE SEQUENCE [LARGE SCALE GENOMIC DNA]</scope>
    <source>
        <strain evidence="8 9">ST58-10</strain>
    </source>
</reference>
<dbReference type="GO" id="GO:0006412">
    <property type="term" value="P:translation"/>
    <property type="evidence" value="ECO:0007669"/>
    <property type="project" value="UniProtKB-UniRule"/>
</dbReference>
<comment type="function">
    <text evidence="5">This is one of the proteins that binds to the 5S RNA in the ribosome where it forms part of the central protuberance.</text>
</comment>
<proteinExistence type="inferred from homology"/>
<evidence type="ECO:0000259" key="6">
    <source>
        <dbReference type="Pfam" id="PF01386"/>
    </source>
</evidence>
<dbReference type="CDD" id="cd00495">
    <property type="entry name" value="Ribosomal_L25_TL5_CTC"/>
    <property type="match status" value="1"/>
</dbReference>
<keyword evidence="2 5" id="KW-0694">RNA-binding</keyword>
<dbReference type="SUPFAM" id="SSF50715">
    <property type="entry name" value="Ribosomal protein L25-like"/>
    <property type="match status" value="1"/>
</dbReference>
<organism evidence="8 9">
    <name type="scientific">Marinobacterium aestuarii</name>
    <dbReference type="NCBI Taxonomy" id="1821621"/>
    <lineage>
        <taxon>Bacteria</taxon>
        <taxon>Pseudomonadati</taxon>
        <taxon>Pseudomonadota</taxon>
        <taxon>Gammaproteobacteria</taxon>
        <taxon>Oceanospirillales</taxon>
        <taxon>Oceanospirillaceae</taxon>
        <taxon>Marinobacterium</taxon>
    </lineage>
</organism>
<evidence type="ECO:0000256" key="4">
    <source>
        <dbReference type="ARBA" id="ARBA00023274"/>
    </source>
</evidence>
<dbReference type="GO" id="GO:0022625">
    <property type="term" value="C:cytosolic large ribosomal subunit"/>
    <property type="evidence" value="ECO:0007669"/>
    <property type="project" value="TreeGrafter"/>
</dbReference>
<dbReference type="InterPro" id="IPR020930">
    <property type="entry name" value="Ribosomal_uL5_bac-type"/>
</dbReference>
<evidence type="ECO:0000313" key="8">
    <source>
        <dbReference type="EMBL" id="ANG65362.1"/>
    </source>
</evidence>
<dbReference type="InterPro" id="IPR020055">
    <property type="entry name" value="Ribosomal_bL25_short"/>
</dbReference>
<dbReference type="InterPro" id="IPR020057">
    <property type="entry name" value="Ribosomal_bL25_b-dom"/>
</dbReference>
<dbReference type="PANTHER" id="PTHR33284">
    <property type="entry name" value="RIBOSOMAL PROTEIN L25/GLN-TRNA SYNTHETASE, ANTI-CODON-BINDING DOMAIN-CONTAINING PROTEIN"/>
    <property type="match status" value="1"/>
</dbReference>
<dbReference type="NCBIfam" id="NF004130">
    <property type="entry name" value="PRK05618.1-5"/>
    <property type="match status" value="1"/>
</dbReference>
<dbReference type="InterPro" id="IPR037121">
    <property type="entry name" value="Ribosomal_bL25_C"/>
</dbReference>